<accession>B9XA92</accession>
<dbReference type="EMBL" id="ABOX02000001">
    <property type="protein sequence ID" value="EEF63433.1"/>
    <property type="molecule type" value="Genomic_DNA"/>
</dbReference>
<organism evidence="1 2">
    <name type="scientific">Pedosphaera parvula (strain Ellin514)</name>
    <dbReference type="NCBI Taxonomy" id="320771"/>
    <lineage>
        <taxon>Bacteria</taxon>
        <taxon>Pseudomonadati</taxon>
        <taxon>Verrucomicrobiota</taxon>
        <taxon>Pedosphaerae</taxon>
        <taxon>Pedosphaerales</taxon>
        <taxon>Pedosphaeraceae</taxon>
        <taxon>Pedosphaera</taxon>
    </lineage>
</organism>
<gene>
    <name evidence="1" type="ORF">Cflav_PD6068</name>
</gene>
<proteinExistence type="predicted"/>
<keyword evidence="2" id="KW-1185">Reference proteome</keyword>
<dbReference type="STRING" id="320771.Cflav_PD6068"/>
<protein>
    <submittedName>
        <fullName evidence="1">Uncharacterized protein</fullName>
    </submittedName>
</protein>
<evidence type="ECO:0000313" key="1">
    <source>
        <dbReference type="EMBL" id="EEF63433.1"/>
    </source>
</evidence>
<reference evidence="1 2" key="1">
    <citation type="journal article" date="2011" name="J. Bacteriol.">
        <title>Genome sequence of 'Pedosphaera parvula' Ellin514, an aerobic Verrucomicrobial isolate from pasture soil.</title>
        <authorList>
            <person name="Kant R."/>
            <person name="van Passel M.W."/>
            <person name="Sangwan P."/>
            <person name="Palva A."/>
            <person name="Lucas S."/>
            <person name="Copeland A."/>
            <person name="Lapidus A."/>
            <person name="Glavina Del Rio T."/>
            <person name="Dalin E."/>
            <person name="Tice H."/>
            <person name="Bruce D."/>
            <person name="Goodwin L."/>
            <person name="Pitluck S."/>
            <person name="Chertkov O."/>
            <person name="Larimer F.W."/>
            <person name="Land M.L."/>
            <person name="Hauser L."/>
            <person name="Brettin T.S."/>
            <person name="Detter J.C."/>
            <person name="Han S."/>
            <person name="de Vos W.M."/>
            <person name="Janssen P.H."/>
            <person name="Smidt H."/>
        </authorList>
    </citation>
    <scope>NUCLEOTIDE SEQUENCE [LARGE SCALE GENOMIC DNA]</scope>
    <source>
        <strain evidence="1 2">Ellin514</strain>
    </source>
</reference>
<comment type="caution">
    <text evidence="1">The sequence shown here is derived from an EMBL/GenBank/DDBJ whole genome shotgun (WGS) entry which is preliminary data.</text>
</comment>
<dbReference type="Proteomes" id="UP000003688">
    <property type="component" value="Unassembled WGS sequence"/>
</dbReference>
<evidence type="ECO:0000313" key="2">
    <source>
        <dbReference type="Proteomes" id="UP000003688"/>
    </source>
</evidence>
<dbReference type="AlphaFoldDB" id="B9XA92"/>
<name>B9XA92_PEDPL</name>
<sequence>MHVHKYSSSRNRRAHRVVFVCINPDDTAWGIDVLHGDLIRHRHHQVTFGRRNPIAAHDNNNLVMNASEWAG</sequence>